<evidence type="ECO:0000313" key="2">
    <source>
        <dbReference type="Proteomes" id="UP001215280"/>
    </source>
</evidence>
<organism evidence="1 2">
    <name type="scientific">Mycena maculata</name>
    <dbReference type="NCBI Taxonomy" id="230809"/>
    <lineage>
        <taxon>Eukaryota</taxon>
        <taxon>Fungi</taxon>
        <taxon>Dikarya</taxon>
        <taxon>Basidiomycota</taxon>
        <taxon>Agaricomycotina</taxon>
        <taxon>Agaricomycetes</taxon>
        <taxon>Agaricomycetidae</taxon>
        <taxon>Agaricales</taxon>
        <taxon>Marasmiineae</taxon>
        <taxon>Mycenaceae</taxon>
        <taxon>Mycena</taxon>
    </lineage>
</organism>
<dbReference type="AlphaFoldDB" id="A0AAD7J934"/>
<sequence>MHIALAIPEIVQGIFAQVDTLPGTGRGDLASAARCCRHLSEPALDRLWSRMWDLRSLLNLLDGLVEEDGICILRGKVHRKEWTRFTSYAARIRVLYYTNNPQTPPSIDASVFIQIGRLSQGKLLFPRLIALYFTASRFPVPELLLFKAESLLDLEFTCWNSTNMDYALANYLTSLPDSCRLRSVLFSGRTSKLSVASLARFPLLKLTVTDVPWDVDSKMLGVISGLDCLTELVLDLKNINFDSLDVPRDACTALESLNIDGSLHTMSSFLKKFPGPSSRLRSLSLFQSTIIVPSSEELPVLVDAWRDLFFAIARYSSTLRTIMGDSSAVFWSASDLPISGMRILEPLLACKCIDNFFMFHFPPLWFTNHDIDIIASAWPALIVAHFPISPPAGAPSPTALYAFAKHCPHLDDLQISVDTRDTRVKLATVRGAPVRHSLRRLRIETPLVESTAADVLALFVAMFPQLDTIGSDSNPEVWEGVNGLLTEYRARTAE</sequence>
<keyword evidence="2" id="KW-1185">Reference proteome</keyword>
<dbReference type="Proteomes" id="UP001215280">
    <property type="component" value="Unassembled WGS sequence"/>
</dbReference>
<name>A0AAD7J934_9AGAR</name>
<accession>A0AAD7J934</accession>
<gene>
    <name evidence="1" type="ORF">DFH07DRAFT_940511</name>
</gene>
<dbReference type="Gene3D" id="3.80.10.10">
    <property type="entry name" value="Ribonuclease Inhibitor"/>
    <property type="match status" value="1"/>
</dbReference>
<comment type="caution">
    <text evidence="1">The sequence shown here is derived from an EMBL/GenBank/DDBJ whole genome shotgun (WGS) entry which is preliminary data.</text>
</comment>
<dbReference type="InterPro" id="IPR032675">
    <property type="entry name" value="LRR_dom_sf"/>
</dbReference>
<dbReference type="EMBL" id="JARJLG010000059">
    <property type="protein sequence ID" value="KAJ7757198.1"/>
    <property type="molecule type" value="Genomic_DNA"/>
</dbReference>
<evidence type="ECO:0000313" key="1">
    <source>
        <dbReference type="EMBL" id="KAJ7757198.1"/>
    </source>
</evidence>
<reference evidence="1" key="1">
    <citation type="submission" date="2023-03" db="EMBL/GenBank/DDBJ databases">
        <title>Massive genome expansion in bonnet fungi (Mycena s.s.) driven by repeated elements and novel gene families across ecological guilds.</title>
        <authorList>
            <consortium name="Lawrence Berkeley National Laboratory"/>
            <person name="Harder C.B."/>
            <person name="Miyauchi S."/>
            <person name="Viragh M."/>
            <person name="Kuo A."/>
            <person name="Thoen E."/>
            <person name="Andreopoulos B."/>
            <person name="Lu D."/>
            <person name="Skrede I."/>
            <person name="Drula E."/>
            <person name="Henrissat B."/>
            <person name="Morin E."/>
            <person name="Kohler A."/>
            <person name="Barry K."/>
            <person name="LaButti K."/>
            <person name="Morin E."/>
            <person name="Salamov A."/>
            <person name="Lipzen A."/>
            <person name="Mereny Z."/>
            <person name="Hegedus B."/>
            <person name="Baldrian P."/>
            <person name="Stursova M."/>
            <person name="Weitz H."/>
            <person name="Taylor A."/>
            <person name="Grigoriev I.V."/>
            <person name="Nagy L.G."/>
            <person name="Martin F."/>
            <person name="Kauserud H."/>
        </authorList>
    </citation>
    <scope>NUCLEOTIDE SEQUENCE</scope>
    <source>
        <strain evidence="1">CBHHK188m</strain>
    </source>
</reference>
<evidence type="ECO:0008006" key="3">
    <source>
        <dbReference type="Google" id="ProtNLM"/>
    </source>
</evidence>
<protein>
    <recommendedName>
        <fullName evidence="3">F-box domain-containing protein</fullName>
    </recommendedName>
</protein>
<proteinExistence type="predicted"/>